<dbReference type="SMART" id="SM00850">
    <property type="entry name" value="LytTR"/>
    <property type="match status" value="1"/>
</dbReference>
<keyword evidence="4" id="KW-0238">DNA-binding</keyword>
<feature type="domain" description="HTH LytTR-type" evidence="3">
    <location>
        <begin position="144"/>
        <end position="248"/>
    </location>
</feature>
<feature type="modified residue" description="4-aspartylphosphate" evidence="1">
    <location>
        <position position="55"/>
    </location>
</feature>
<dbReference type="GO" id="GO:0003677">
    <property type="term" value="F:DNA binding"/>
    <property type="evidence" value="ECO:0007669"/>
    <property type="project" value="UniProtKB-KW"/>
</dbReference>
<evidence type="ECO:0000259" key="3">
    <source>
        <dbReference type="PROSITE" id="PS50930"/>
    </source>
</evidence>
<name>A0A512BIH4_9BACT</name>
<accession>A0A512BIH4</accession>
<evidence type="ECO:0000259" key="2">
    <source>
        <dbReference type="PROSITE" id="PS50110"/>
    </source>
</evidence>
<dbReference type="Pfam" id="PF04397">
    <property type="entry name" value="LytTR"/>
    <property type="match status" value="1"/>
</dbReference>
<protein>
    <submittedName>
        <fullName evidence="4">DNA-binding response regulator</fullName>
    </submittedName>
</protein>
<dbReference type="PANTHER" id="PTHR37299:SF1">
    <property type="entry name" value="STAGE 0 SPORULATION PROTEIN A HOMOLOG"/>
    <property type="match status" value="1"/>
</dbReference>
<gene>
    <name evidence="4" type="ORF">SAE01_42650</name>
</gene>
<dbReference type="InterPro" id="IPR011006">
    <property type="entry name" value="CheY-like_superfamily"/>
</dbReference>
<dbReference type="AlphaFoldDB" id="A0A512BIH4"/>
<evidence type="ECO:0000256" key="1">
    <source>
        <dbReference type="PROSITE-ProRule" id="PRU00169"/>
    </source>
</evidence>
<keyword evidence="1" id="KW-0597">Phosphoprotein</keyword>
<dbReference type="EMBL" id="BJYT01000028">
    <property type="protein sequence ID" value="GEO11769.1"/>
    <property type="molecule type" value="Genomic_DNA"/>
</dbReference>
<evidence type="ECO:0000313" key="5">
    <source>
        <dbReference type="Proteomes" id="UP000321513"/>
    </source>
</evidence>
<dbReference type="GO" id="GO:0000156">
    <property type="term" value="F:phosphorelay response regulator activity"/>
    <property type="evidence" value="ECO:0007669"/>
    <property type="project" value="InterPro"/>
</dbReference>
<dbReference type="Gene3D" id="2.40.50.1020">
    <property type="entry name" value="LytTr DNA-binding domain"/>
    <property type="match status" value="1"/>
</dbReference>
<proteinExistence type="predicted"/>
<evidence type="ECO:0000313" key="4">
    <source>
        <dbReference type="EMBL" id="GEO11769.1"/>
    </source>
</evidence>
<dbReference type="Proteomes" id="UP000321513">
    <property type="component" value="Unassembled WGS sequence"/>
</dbReference>
<reference evidence="4 5" key="1">
    <citation type="submission" date="2019-07" db="EMBL/GenBank/DDBJ databases">
        <title>Whole genome shotgun sequence of Segetibacter aerophilus NBRC 106135.</title>
        <authorList>
            <person name="Hosoyama A."/>
            <person name="Uohara A."/>
            <person name="Ohji S."/>
            <person name="Ichikawa N."/>
        </authorList>
    </citation>
    <scope>NUCLEOTIDE SEQUENCE [LARGE SCALE GENOMIC DNA]</scope>
    <source>
        <strain evidence="4 5">NBRC 106135</strain>
    </source>
</reference>
<dbReference type="InterPro" id="IPR001789">
    <property type="entry name" value="Sig_transdc_resp-reg_receiver"/>
</dbReference>
<dbReference type="InterPro" id="IPR046947">
    <property type="entry name" value="LytR-like"/>
</dbReference>
<dbReference type="InterPro" id="IPR007492">
    <property type="entry name" value="LytTR_DNA-bd_dom"/>
</dbReference>
<dbReference type="Gene3D" id="3.40.50.2300">
    <property type="match status" value="1"/>
</dbReference>
<dbReference type="SMART" id="SM00448">
    <property type="entry name" value="REC"/>
    <property type="match status" value="1"/>
</dbReference>
<keyword evidence="5" id="KW-1185">Reference proteome</keyword>
<organism evidence="4 5">
    <name type="scientific">Segetibacter aerophilus</name>
    <dbReference type="NCBI Taxonomy" id="670293"/>
    <lineage>
        <taxon>Bacteria</taxon>
        <taxon>Pseudomonadati</taxon>
        <taxon>Bacteroidota</taxon>
        <taxon>Chitinophagia</taxon>
        <taxon>Chitinophagales</taxon>
        <taxon>Chitinophagaceae</taxon>
        <taxon>Segetibacter</taxon>
    </lineage>
</organism>
<dbReference type="Pfam" id="PF00072">
    <property type="entry name" value="Response_reg"/>
    <property type="match status" value="1"/>
</dbReference>
<feature type="domain" description="Response regulatory" evidence="2">
    <location>
        <begin position="3"/>
        <end position="118"/>
    </location>
</feature>
<dbReference type="OrthoDB" id="1646880at2"/>
<dbReference type="RefSeq" id="WP_147205884.1">
    <property type="nucleotide sequence ID" value="NZ_BJYT01000028.1"/>
</dbReference>
<dbReference type="SUPFAM" id="SSF52172">
    <property type="entry name" value="CheY-like"/>
    <property type="match status" value="1"/>
</dbReference>
<dbReference type="PANTHER" id="PTHR37299">
    <property type="entry name" value="TRANSCRIPTIONAL REGULATOR-RELATED"/>
    <property type="match status" value="1"/>
</dbReference>
<dbReference type="PROSITE" id="PS50930">
    <property type="entry name" value="HTH_LYTTR"/>
    <property type="match status" value="1"/>
</dbReference>
<dbReference type="PROSITE" id="PS50110">
    <property type="entry name" value="RESPONSE_REGULATORY"/>
    <property type="match status" value="1"/>
</dbReference>
<comment type="caution">
    <text evidence="4">The sequence shown here is derived from an EMBL/GenBank/DDBJ whole genome shotgun (WGS) entry which is preliminary data.</text>
</comment>
<sequence length="249" mass="28393">MLKTIIIEDEPAAANLLEEMLKEIEPEVAVLDKCPDLPLGVKSIRRHSPDLVFLDIELPVYSGIQLLDFFNPEEINFQVIFTTAYNDYAMKAFEMSAVDYLLKPLQEEKLAAAIKRAYVKQVPPSFELLPALKQNLQTNNFKKIVVPVATGFDILNITTICYFKAEGSYTNIFFADNTSLLVSKNLKHFEFILSGINHFVRIHRSYIANINYARKILRKEGGILLLENKAELPVAEDKMERIIEVLQTL</sequence>